<evidence type="ECO:0000256" key="1">
    <source>
        <dbReference type="SAM" id="Phobius"/>
    </source>
</evidence>
<accession>A0A4R6UAH8</accession>
<protein>
    <submittedName>
        <fullName evidence="2">Uncharacterized protein</fullName>
    </submittedName>
</protein>
<dbReference type="EMBL" id="SNYJ01000003">
    <property type="protein sequence ID" value="TDQ41695.1"/>
    <property type="molecule type" value="Genomic_DNA"/>
</dbReference>
<feature type="transmembrane region" description="Helical" evidence="1">
    <location>
        <begin position="6"/>
        <end position="22"/>
    </location>
</feature>
<keyword evidence="1" id="KW-1133">Transmembrane helix</keyword>
<proteinExistence type="predicted"/>
<sequence length="58" mass="6892">MREADIAKWMLLLGAIFALYTLRYRLLGFLMSANWLRNIVVRRFAGPYIRKKLEGDLF</sequence>
<gene>
    <name evidence="2" type="ORF">EV213_103278</name>
</gene>
<organism evidence="2 3">
    <name type="scientific">Aureibacillus halotolerans</name>
    <dbReference type="NCBI Taxonomy" id="1508390"/>
    <lineage>
        <taxon>Bacteria</taxon>
        <taxon>Bacillati</taxon>
        <taxon>Bacillota</taxon>
        <taxon>Bacilli</taxon>
        <taxon>Bacillales</taxon>
        <taxon>Bacillaceae</taxon>
        <taxon>Aureibacillus</taxon>
    </lineage>
</organism>
<evidence type="ECO:0000313" key="2">
    <source>
        <dbReference type="EMBL" id="TDQ41695.1"/>
    </source>
</evidence>
<name>A0A4R6UAH8_9BACI</name>
<evidence type="ECO:0000313" key="3">
    <source>
        <dbReference type="Proteomes" id="UP000295632"/>
    </source>
</evidence>
<keyword evidence="1" id="KW-0812">Transmembrane</keyword>
<comment type="caution">
    <text evidence="2">The sequence shown here is derived from an EMBL/GenBank/DDBJ whole genome shotgun (WGS) entry which is preliminary data.</text>
</comment>
<dbReference type="RefSeq" id="WP_166639180.1">
    <property type="nucleotide sequence ID" value="NZ_SNYJ01000003.1"/>
</dbReference>
<keyword evidence="1" id="KW-0472">Membrane</keyword>
<dbReference type="AlphaFoldDB" id="A0A4R6UAH8"/>
<keyword evidence="3" id="KW-1185">Reference proteome</keyword>
<reference evidence="2 3" key="1">
    <citation type="submission" date="2019-03" db="EMBL/GenBank/DDBJ databases">
        <title>Genomic Encyclopedia of Type Strains, Phase IV (KMG-IV): sequencing the most valuable type-strain genomes for metagenomic binning, comparative biology and taxonomic classification.</title>
        <authorList>
            <person name="Goeker M."/>
        </authorList>
    </citation>
    <scope>NUCLEOTIDE SEQUENCE [LARGE SCALE GENOMIC DNA]</scope>
    <source>
        <strain evidence="2 3">DSM 28697</strain>
    </source>
</reference>
<dbReference type="Proteomes" id="UP000295632">
    <property type="component" value="Unassembled WGS sequence"/>
</dbReference>